<reference evidence="2" key="1">
    <citation type="submission" date="2023-07" db="EMBL/GenBank/DDBJ databases">
        <authorList>
            <person name="Ivanov I."/>
            <person name="Teneva D."/>
            <person name="Stoikov I."/>
        </authorList>
    </citation>
    <scope>NUCLEOTIDE SEQUENCE</scope>
    <source>
        <strain evidence="2">4475</strain>
    </source>
</reference>
<protein>
    <submittedName>
        <fullName evidence="2">Short chain dehydrogenase</fullName>
    </submittedName>
</protein>
<dbReference type="InterPro" id="IPR048844">
    <property type="entry name" value="LpdD_chaperone-like"/>
</dbReference>
<dbReference type="Proteomes" id="UP001189619">
    <property type="component" value="Chromosome"/>
</dbReference>
<evidence type="ECO:0000259" key="1">
    <source>
        <dbReference type="Pfam" id="PF21758"/>
    </source>
</evidence>
<keyword evidence="3" id="KW-1185">Reference proteome</keyword>
<dbReference type="EMBL" id="OY569118">
    <property type="protein sequence ID" value="CAJ1003951.1"/>
    <property type="molecule type" value="Genomic_DNA"/>
</dbReference>
<dbReference type="Pfam" id="PF21758">
    <property type="entry name" value="PAC_bac"/>
    <property type="match status" value="1"/>
</dbReference>
<gene>
    <name evidence="2" type="ORF">BSPP4475_16625</name>
</gene>
<evidence type="ECO:0000313" key="2">
    <source>
        <dbReference type="EMBL" id="CAJ1003951.1"/>
    </source>
</evidence>
<feature type="domain" description="Prenylated flavin chaperone LpdD-like" evidence="1">
    <location>
        <begin position="10"/>
        <end position="110"/>
    </location>
</feature>
<dbReference type="AlphaFoldDB" id="A0AA48M9X2"/>
<proteinExistence type="predicted"/>
<dbReference type="KEGG" id="bayd:BSPP4475_16625"/>
<dbReference type="RefSeq" id="WP_304414687.1">
    <property type="nucleotide sequence ID" value="NZ_OY569118.1"/>
</dbReference>
<organism evidence="2 3">
    <name type="scientific">Brevibacillus aydinogluensis</name>
    <dbReference type="NCBI Taxonomy" id="927786"/>
    <lineage>
        <taxon>Bacteria</taxon>
        <taxon>Bacillati</taxon>
        <taxon>Bacillota</taxon>
        <taxon>Bacilli</taxon>
        <taxon>Bacillales</taxon>
        <taxon>Paenibacillaceae</taxon>
        <taxon>Brevibacillus</taxon>
    </lineage>
</organism>
<accession>A0AA48M9X2</accession>
<evidence type="ECO:0000313" key="3">
    <source>
        <dbReference type="Proteomes" id="UP001189619"/>
    </source>
</evidence>
<name>A0AA48M9X2_9BACL</name>
<sequence>MDKSIHFEMVEIRPFMMGRDVVFLVTGGTAHIGASATAYVTNDQDVQVEVLALPGHREGPLAAELAETACRTLGRTVAVLAGIHLDQPSRQDIETVVAEAKRKMSQMLDQWNNGQK</sequence>